<accession>A0AAD9P3S8</accession>
<dbReference type="Proteomes" id="UP001209878">
    <property type="component" value="Unassembled WGS sequence"/>
</dbReference>
<comment type="caution">
    <text evidence="6">The sequence shown here is derived from an EMBL/GenBank/DDBJ whole genome shotgun (WGS) entry which is preliminary data.</text>
</comment>
<dbReference type="PANTHER" id="PTHR12326">
    <property type="entry name" value="PLECKSTRIN HOMOLOGY DOMAIN CONTAINING PROTEIN"/>
    <property type="match status" value="1"/>
</dbReference>
<evidence type="ECO:0000313" key="7">
    <source>
        <dbReference type="Proteomes" id="UP001209878"/>
    </source>
</evidence>
<dbReference type="PANTHER" id="PTHR12326:SF3">
    <property type="entry name" value="DIFFERENTIALLY EXPRESSED IN FDCP 8 HOMOLOG"/>
    <property type="match status" value="1"/>
</dbReference>
<evidence type="ECO:0000256" key="2">
    <source>
        <dbReference type="ARBA" id="ARBA00022737"/>
    </source>
</evidence>
<proteinExistence type="predicted"/>
<evidence type="ECO:0000256" key="1">
    <source>
        <dbReference type="ARBA" id="ARBA00022723"/>
    </source>
</evidence>
<evidence type="ECO:0000256" key="3">
    <source>
        <dbReference type="ARBA" id="ARBA00022771"/>
    </source>
</evidence>
<gene>
    <name evidence="6" type="ORF">NP493_159g02083</name>
</gene>
<keyword evidence="4" id="KW-0862">Zinc</keyword>
<feature type="domain" description="Rubicon Homology" evidence="5">
    <location>
        <begin position="76"/>
        <end position="280"/>
    </location>
</feature>
<dbReference type="InterPro" id="IPR025258">
    <property type="entry name" value="RH_dom"/>
</dbReference>
<evidence type="ECO:0000259" key="5">
    <source>
        <dbReference type="SMART" id="SM01175"/>
    </source>
</evidence>
<dbReference type="InterPro" id="IPR051366">
    <property type="entry name" value="DEF8"/>
</dbReference>
<dbReference type="EMBL" id="JAODUO010000159">
    <property type="protein sequence ID" value="KAK2187636.1"/>
    <property type="molecule type" value="Genomic_DNA"/>
</dbReference>
<dbReference type="SMART" id="SM01175">
    <property type="entry name" value="DUF4206"/>
    <property type="match status" value="1"/>
</dbReference>
<keyword evidence="1" id="KW-0479">Metal-binding</keyword>
<keyword evidence="3" id="KW-0863">Zinc-finger</keyword>
<protein>
    <recommendedName>
        <fullName evidence="5">Rubicon Homology domain-containing protein</fullName>
    </recommendedName>
</protein>
<reference evidence="6" key="1">
    <citation type="journal article" date="2023" name="Mol. Biol. Evol.">
        <title>Third-Generation Sequencing Reveals the Adaptive Role of the Epigenome in Three Deep-Sea Polychaetes.</title>
        <authorList>
            <person name="Perez M."/>
            <person name="Aroh O."/>
            <person name="Sun Y."/>
            <person name="Lan Y."/>
            <person name="Juniper S.K."/>
            <person name="Young C.R."/>
            <person name="Angers B."/>
            <person name="Qian P.Y."/>
        </authorList>
    </citation>
    <scope>NUCLEOTIDE SEQUENCE</scope>
    <source>
        <strain evidence="6">R07B-5</strain>
    </source>
</reference>
<sequence>MEETVTCLFVCSAACGFCTHAKCLGLITRKCAAIKVCDNPTYLMSVCCERGLSSQSYRCAECRTKIGFQRGLPEARQCDYNGDYYCDMCHWNDTAVIPARVLHNWDFEPRKVCRASKQFLRLLFPRPVLHIQQINPMLFSYVEELNDTKRLREEIIIMKRYFLSCKAALDSKLLLQLQPRQHFVETSDMYSMKDLVDVATDVLLPELAKIHASIAQHIKTDCQVCQLKGYICELCDLREVLFPFDSIALVCPQCSTVLHRHCYMQSGRHCPNCERLSRSTS</sequence>
<dbReference type="Pfam" id="PF13901">
    <property type="entry name" value="RH_dom"/>
    <property type="match status" value="1"/>
</dbReference>
<organism evidence="6 7">
    <name type="scientific">Ridgeia piscesae</name>
    <name type="common">Tubeworm</name>
    <dbReference type="NCBI Taxonomy" id="27915"/>
    <lineage>
        <taxon>Eukaryota</taxon>
        <taxon>Metazoa</taxon>
        <taxon>Spiralia</taxon>
        <taxon>Lophotrochozoa</taxon>
        <taxon>Annelida</taxon>
        <taxon>Polychaeta</taxon>
        <taxon>Sedentaria</taxon>
        <taxon>Canalipalpata</taxon>
        <taxon>Sabellida</taxon>
        <taxon>Siboglinidae</taxon>
        <taxon>Ridgeia</taxon>
    </lineage>
</organism>
<keyword evidence="2" id="KW-0677">Repeat</keyword>
<dbReference type="GO" id="GO:0008270">
    <property type="term" value="F:zinc ion binding"/>
    <property type="evidence" value="ECO:0007669"/>
    <property type="project" value="UniProtKB-KW"/>
</dbReference>
<dbReference type="AlphaFoldDB" id="A0AAD9P3S8"/>
<name>A0AAD9P3S8_RIDPI</name>
<evidence type="ECO:0000256" key="4">
    <source>
        <dbReference type="ARBA" id="ARBA00022833"/>
    </source>
</evidence>
<keyword evidence="7" id="KW-1185">Reference proteome</keyword>
<evidence type="ECO:0000313" key="6">
    <source>
        <dbReference type="EMBL" id="KAK2187636.1"/>
    </source>
</evidence>